<evidence type="ECO:0000256" key="1">
    <source>
        <dbReference type="SAM" id="MobiDB-lite"/>
    </source>
</evidence>
<dbReference type="PANTHER" id="PTHR23120">
    <property type="entry name" value="MAESTRO-RELATED HEAT DOMAIN-CONTAINING"/>
    <property type="match status" value="1"/>
</dbReference>
<feature type="domain" description="Maestro/Maestro-like HEAT-repeats" evidence="2">
    <location>
        <begin position="53"/>
        <end position="143"/>
    </location>
</feature>
<dbReference type="SUPFAM" id="SSF48371">
    <property type="entry name" value="ARM repeat"/>
    <property type="match status" value="1"/>
</dbReference>
<dbReference type="InterPro" id="IPR055406">
    <property type="entry name" value="HEAT_Maestro"/>
</dbReference>
<reference evidence="3" key="3">
    <citation type="submission" date="2025-09" db="UniProtKB">
        <authorList>
            <consortium name="Ensembl"/>
        </authorList>
    </citation>
    <scope>IDENTIFICATION</scope>
    <source>
        <strain evidence="3">breed Abyssinian</strain>
    </source>
</reference>
<dbReference type="PANTHER" id="PTHR23120:SF39">
    <property type="entry name" value="MAESTRO"/>
    <property type="match status" value="1"/>
</dbReference>
<accession>A0ABI7XBV5</accession>
<evidence type="ECO:0000313" key="4">
    <source>
        <dbReference type="Proteomes" id="UP000823872"/>
    </source>
</evidence>
<dbReference type="InterPro" id="IPR016024">
    <property type="entry name" value="ARM-type_fold"/>
</dbReference>
<evidence type="ECO:0000313" key="3">
    <source>
        <dbReference type="Ensembl" id="ENSFCTP00005020049.1"/>
    </source>
</evidence>
<keyword evidence="4" id="KW-1185">Reference proteome</keyword>
<dbReference type="Pfam" id="PF23227">
    <property type="entry name" value="HEAT_MROH2B_C"/>
    <property type="match status" value="1"/>
</dbReference>
<sequence length="196" mass="22554">MDQTQRRILGQPLPIPTTQPKKKRTSMVSFFSKISWTVSLQKQEPPKNVFFILAERAQDPNAKKRHMAMRGLGAMASETPDKVKKYKKIVLDLLVHGLYDPVSADVIHESMKTLTIILSKIQGKSLGSFFIDITLQARTLLDDACKTTFRACSPYLKERKEYSFQSEADQRNPKLCRQLSHYHPELLQFLYANRIL</sequence>
<dbReference type="Gene3D" id="1.25.10.10">
    <property type="entry name" value="Leucine-rich Repeat Variant"/>
    <property type="match status" value="1"/>
</dbReference>
<gene>
    <name evidence="3" type="primary">MRO</name>
</gene>
<dbReference type="Proteomes" id="UP000823872">
    <property type="component" value="Chromosome D3"/>
</dbReference>
<dbReference type="InterPro" id="IPR011989">
    <property type="entry name" value="ARM-like"/>
</dbReference>
<dbReference type="InterPro" id="IPR045206">
    <property type="entry name" value="Maestro_heat-like_prot"/>
</dbReference>
<proteinExistence type="predicted"/>
<feature type="region of interest" description="Disordered" evidence="1">
    <location>
        <begin position="1"/>
        <end position="20"/>
    </location>
</feature>
<organism evidence="3 4">
    <name type="scientific">Felis catus</name>
    <name type="common">Cat</name>
    <name type="synonym">Felis silvestris catus</name>
    <dbReference type="NCBI Taxonomy" id="9685"/>
    <lineage>
        <taxon>Eukaryota</taxon>
        <taxon>Metazoa</taxon>
        <taxon>Chordata</taxon>
        <taxon>Craniata</taxon>
        <taxon>Vertebrata</taxon>
        <taxon>Euteleostomi</taxon>
        <taxon>Mammalia</taxon>
        <taxon>Eutheria</taxon>
        <taxon>Laurasiatheria</taxon>
        <taxon>Carnivora</taxon>
        <taxon>Feliformia</taxon>
        <taxon>Felidae</taxon>
        <taxon>Felinae</taxon>
        <taxon>Felis</taxon>
    </lineage>
</organism>
<protein>
    <submittedName>
        <fullName evidence="3">Maestro</fullName>
    </submittedName>
</protein>
<name>A0ABI7XBV5_FELCA</name>
<dbReference type="GeneTree" id="ENSGT00940000161642"/>
<dbReference type="Ensembl" id="ENSFCTT00005030580.1">
    <property type="protein sequence ID" value="ENSFCTP00005020049.1"/>
    <property type="gene ID" value="ENSFCTG00005010890.1"/>
</dbReference>
<reference evidence="3" key="2">
    <citation type="submission" date="2025-08" db="UniProtKB">
        <authorList>
            <consortium name="Ensembl"/>
        </authorList>
    </citation>
    <scope>IDENTIFICATION</scope>
    <source>
        <strain evidence="3">breed Abyssinian</strain>
    </source>
</reference>
<evidence type="ECO:0000259" key="2">
    <source>
        <dbReference type="Pfam" id="PF23227"/>
    </source>
</evidence>
<reference evidence="3 4" key="1">
    <citation type="submission" date="2021-02" db="EMBL/GenBank/DDBJ databases">
        <title>Safari Cat Assemblies.</title>
        <authorList>
            <person name="Bredemeyer K.R."/>
            <person name="Murphy W.J."/>
        </authorList>
    </citation>
    <scope>NUCLEOTIDE SEQUENCE [LARGE SCALE GENOMIC DNA]</scope>
</reference>